<keyword evidence="1" id="KW-1133">Transmembrane helix</keyword>
<feature type="signal peptide" evidence="2">
    <location>
        <begin position="1"/>
        <end position="23"/>
    </location>
</feature>
<keyword evidence="1" id="KW-0812">Transmembrane</keyword>
<evidence type="ECO:0000256" key="2">
    <source>
        <dbReference type="SAM" id="SignalP"/>
    </source>
</evidence>
<keyword evidence="2" id="KW-0732">Signal</keyword>
<evidence type="ECO:0000256" key="1">
    <source>
        <dbReference type="SAM" id="Phobius"/>
    </source>
</evidence>
<dbReference type="InterPro" id="IPR036179">
    <property type="entry name" value="Ig-like_dom_sf"/>
</dbReference>
<dbReference type="AlphaFoldDB" id="A0A6A4RXV9"/>
<evidence type="ECO:0000313" key="4">
    <source>
        <dbReference type="EMBL" id="KAF0023901.1"/>
    </source>
</evidence>
<name>A0A6A4RXV9_SCOMX</name>
<reference evidence="4 5" key="1">
    <citation type="submission" date="2019-06" db="EMBL/GenBank/DDBJ databases">
        <title>Draft genomes of female and male turbot (Scophthalmus maximus).</title>
        <authorList>
            <person name="Xu H."/>
            <person name="Xu X.-W."/>
            <person name="Shao C."/>
            <person name="Chen S."/>
        </authorList>
    </citation>
    <scope>NUCLEOTIDE SEQUENCE [LARGE SCALE GENOMIC DNA]</scope>
    <source>
        <strain evidence="4">Ysfricsl-2016a</strain>
        <tissue evidence="4">Blood</tissue>
    </source>
</reference>
<proteinExistence type="predicted"/>
<feature type="transmembrane region" description="Helical" evidence="1">
    <location>
        <begin position="153"/>
        <end position="174"/>
    </location>
</feature>
<comment type="caution">
    <text evidence="4">The sequence shown here is derived from an EMBL/GenBank/DDBJ whole genome shotgun (WGS) entry which is preliminary data.</text>
</comment>
<protein>
    <recommendedName>
        <fullName evidence="3">Ig-like domain-containing protein</fullName>
    </recommendedName>
</protein>
<dbReference type="InterPro" id="IPR013783">
    <property type="entry name" value="Ig-like_fold"/>
</dbReference>
<dbReference type="PROSITE" id="PS50835">
    <property type="entry name" value="IG_LIKE"/>
    <property type="match status" value="1"/>
</dbReference>
<dbReference type="CDD" id="cd00096">
    <property type="entry name" value="Ig"/>
    <property type="match status" value="1"/>
</dbReference>
<dbReference type="Proteomes" id="UP000438429">
    <property type="component" value="Unassembled WGS sequence"/>
</dbReference>
<feature type="chain" id="PRO_5025438192" description="Ig-like domain-containing protein" evidence="2">
    <location>
        <begin position="24"/>
        <end position="277"/>
    </location>
</feature>
<gene>
    <name evidence="4" type="ORF">F2P81_024531</name>
</gene>
<sequence>MDVFRWIQMFSALTPMLQFTAVAVENPIPFKVTVGVDVWLPCKNVRDTRGECDGIIWTFSPSGKKVTPSVQPDGDRQTVTGDCSLHMKTVRAKDAGQYNCTQVDNSGREHGEDTVYDLQVFMISDGKETATTQATETTTASASGGASTKPKDWWWLYFDVAVVVAALIITLAVIGWRRTKGEMKAELFLDETIRTLWIVWWKLKSTPICVFPAHQTQADDNDADPEDGVSYSYISHTKKSSSNVGVRSKTDDDENAVTYATVKVFCVDSSDLHASVN</sequence>
<dbReference type="SUPFAM" id="SSF48726">
    <property type="entry name" value="Immunoglobulin"/>
    <property type="match status" value="1"/>
</dbReference>
<evidence type="ECO:0000313" key="5">
    <source>
        <dbReference type="Proteomes" id="UP000438429"/>
    </source>
</evidence>
<dbReference type="EMBL" id="VEVO01000022">
    <property type="protein sequence ID" value="KAF0023901.1"/>
    <property type="molecule type" value="Genomic_DNA"/>
</dbReference>
<organism evidence="4 5">
    <name type="scientific">Scophthalmus maximus</name>
    <name type="common">Turbot</name>
    <name type="synonym">Psetta maxima</name>
    <dbReference type="NCBI Taxonomy" id="52904"/>
    <lineage>
        <taxon>Eukaryota</taxon>
        <taxon>Metazoa</taxon>
        <taxon>Chordata</taxon>
        <taxon>Craniata</taxon>
        <taxon>Vertebrata</taxon>
        <taxon>Euteleostomi</taxon>
        <taxon>Actinopterygii</taxon>
        <taxon>Neopterygii</taxon>
        <taxon>Teleostei</taxon>
        <taxon>Neoteleostei</taxon>
        <taxon>Acanthomorphata</taxon>
        <taxon>Carangaria</taxon>
        <taxon>Pleuronectiformes</taxon>
        <taxon>Pleuronectoidei</taxon>
        <taxon>Scophthalmidae</taxon>
        <taxon>Scophthalmus</taxon>
    </lineage>
</organism>
<accession>A0A6A4RXV9</accession>
<evidence type="ECO:0000259" key="3">
    <source>
        <dbReference type="PROSITE" id="PS50835"/>
    </source>
</evidence>
<feature type="domain" description="Ig-like" evidence="3">
    <location>
        <begin position="15"/>
        <end position="116"/>
    </location>
</feature>
<keyword evidence="1" id="KW-0472">Membrane</keyword>
<dbReference type="Gene3D" id="2.60.40.10">
    <property type="entry name" value="Immunoglobulins"/>
    <property type="match status" value="1"/>
</dbReference>
<dbReference type="InterPro" id="IPR007110">
    <property type="entry name" value="Ig-like_dom"/>
</dbReference>